<dbReference type="InterPro" id="IPR006179">
    <property type="entry name" value="5_nucleotidase/apyrase"/>
</dbReference>
<dbReference type="PANTHER" id="PTHR11575">
    <property type="entry name" value="5'-NUCLEOTIDASE-RELATED"/>
    <property type="match status" value="1"/>
</dbReference>
<dbReference type="PANTHER" id="PTHR11575:SF24">
    <property type="entry name" value="5'-NUCLEOTIDASE"/>
    <property type="match status" value="1"/>
</dbReference>
<evidence type="ECO:0000256" key="1">
    <source>
        <dbReference type="SAM" id="SignalP"/>
    </source>
</evidence>
<dbReference type="InterPro" id="IPR036907">
    <property type="entry name" value="5'-Nucleotdase_C_sf"/>
</dbReference>
<accession>A0ABT5VWU4</accession>
<dbReference type="SUPFAM" id="SSF55816">
    <property type="entry name" value="5'-nucleotidase (syn. UDP-sugar hydrolase), C-terminal domain"/>
    <property type="match status" value="1"/>
</dbReference>
<dbReference type="PROSITE" id="PS51257">
    <property type="entry name" value="PROKAR_LIPOPROTEIN"/>
    <property type="match status" value="1"/>
</dbReference>
<comment type="caution">
    <text evidence="3">The sequence shown here is derived from an EMBL/GenBank/DDBJ whole genome shotgun (WGS) entry which is preliminary data.</text>
</comment>
<gene>
    <name evidence="3" type="ORF">L3049_12205</name>
</gene>
<sequence length="260" mass="29184">MKKSLYNLLIVSVLLLGISACATTEKINQTENQKTYSIDSTLDAYSKLDTSFRNLIVSYKSQLDEEMNMVISIADEEMVTAKPESQLSNFIADGMLQIGKTFCKDNGLLHSVDLAIMNLGGIRTGMPKGEIRTGRMFEMLPFKNKLVIVGMKGGDLKTLLDQLAEFGGEGSSGFKMGIKDRKAIDVLVDGKIIDKEKIYYVISVDYLVNGGGNITAFKNRETFRHMHQMLRSEMIKYIRENYKNGKHISAKLDGRIYHVE</sequence>
<dbReference type="RefSeq" id="WP_275110101.1">
    <property type="nucleotide sequence ID" value="NZ_JAKJSC010000002.1"/>
</dbReference>
<dbReference type="EMBL" id="JAKJSC010000002">
    <property type="protein sequence ID" value="MDE5418769.1"/>
    <property type="molecule type" value="Genomic_DNA"/>
</dbReference>
<proteinExistence type="predicted"/>
<organism evidence="3 4">
    <name type="scientific">Paralabilibaculum antarcticum</name>
    <dbReference type="NCBI Taxonomy" id="2912572"/>
    <lineage>
        <taxon>Bacteria</taxon>
        <taxon>Pseudomonadati</taxon>
        <taxon>Bacteroidota</taxon>
        <taxon>Bacteroidia</taxon>
        <taxon>Marinilabiliales</taxon>
        <taxon>Marinifilaceae</taxon>
        <taxon>Paralabilibaculum</taxon>
    </lineage>
</organism>
<dbReference type="Gene3D" id="3.90.780.10">
    <property type="entry name" value="5'-Nucleotidase, C-terminal domain"/>
    <property type="match status" value="1"/>
</dbReference>
<evidence type="ECO:0000313" key="3">
    <source>
        <dbReference type="EMBL" id="MDE5418769.1"/>
    </source>
</evidence>
<dbReference type="Pfam" id="PF02872">
    <property type="entry name" value="5_nucleotid_C"/>
    <property type="match status" value="1"/>
</dbReference>
<dbReference type="Proteomes" id="UP001528920">
    <property type="component" value="Unassembled WGS sequence"/>
</dbReference>
<protein>
    <submittedName>
        <fullName evidence="3">5'-nucleotidase C-terminal domain-containing protein</fullName>
    </submittedName>
</protein>
<evidence type="ECO:0000313" key="4">
    <source>
        <dbReference type="Proteomes" id="UP001528920"/>
    </source>
</evidence>
<feature type="chain" id="PRO_5046312282" evidence="1">
    <location>
        <begin position="23"/>
        <end position="260"/>
    </location>
</feature>
<dbReference type="InterPro" id="IPR008334">
    <property type="entry name" value="5'-Nucleotdase_C"/>
</dbReference>
<reference evidence="3 4" key="1">
    <citation type="submission" date="2022-01" db="EMBL/GenBank/DDBJ databases">
        <title>Labilibaculum sp. nov, a marine bacterium isolated from Antarctica.</title>
        <authorList>
            <person name="Dai W."/>
        </authorList>
    </citation>
    <scope>NUCLEOTIDE SEQUENCE [LARGE SCALE GENOMIC DNA]</scope>
    <source>
        <strain evidence="3 4">DW002</strain>
    </source>
</reference>
<dbReference type="PRINTS" id="PR01607">
    <property type="entry name" value="APYRASEFAMLY"/>
</dbReference>
<keyword evidence="4" id="KW-1185">Reference proteome</keyword>
<name>A0ABT5VWU4_9BACT</name>
<feature type="signal peptide" evidence="1">
    <location>
        <begin position="1"/>
        <end position="22"/>
    </location>
</feature>
<evidence type="ECO:0000259" key="2">
    <source>
        <dbReference type="Pfam" id="PF02872"/>
    </source>
</evidence>
<keyword evidence="1" id="KW-0732">Signal</keyword>
<feature type="domain" description="5'-Nucleotidase C-terminal" evidence="2">
    <location>
        <begin position="82"/>
        <end position="218"/>
    </location>
</feature>